<comment type="caution">
    <text evidence="1">The sequence shown here is derived from an EMBL/GenBank/DDBJ whole genome shotgun (WGS) entry which is preliminary data.</text>
</comment>
<sequence>MATRFKDRGCALDAIVGSPAVRTATTAALFASAIGLSADRVSINAELYFAGAPMLLRAASLFDDTCAAVMLVGHNPAVTDFVNDLVGLNSGIAIDTVPTSGLLQFELGIESWAHIALGDARLIEFDYPKKESK</sequence>
<dbReference type="AlphaFoldDB" id="A0A0R2RZY4"/>
<evidence type="ECO:0008006" key="3">
    <source>
        <dbReference type="Google" id="ProtNLM"/>
    </source>
</evidence>
<accession>A0A0R2RZY4</accession>
<reference evidence="1 2" key="1">
    <citation type="submission" date="2015-10" db="EMBL/GenBank/DDBJ databases">
        <title>Metagenome-Assembled Genomes uncover a global brackish microbiome.</title>
        <authorList>
            <person name="Hugerth L.W."/>
            <person name="Larsson J."/>
            <person name="Alneberg J."/>
            <person name="Lindh M.V."/>
            <person name="Legrand C."/>
            <person name="Pinhassi J."/>
            <person name="Andersson A.F."/>
        </authorList>
    </citation>
    <scope>NUCLEOTIDE SEQUENCE [LARGE SCALE GENOMIC DNA]</scope>
    <source>
        <strain evidence="1">BACL4 MAG-120507-bin80</strain>
    </source>
</reference>
<dbReference type="EMBL" id="LIBB01000570">
    <property type="protein sequence ID" value="KRO68033.1"/>
    <property type="molecule type" value="Genomic_DNA"/>
</dbReference>
<organism evidence="1 2">
    <name type="scientific">OM182 bacterium BACL3 MAG-120507-bin80</name>
    <dbReference type="NCBI Taxonomy" id="1655577"/>
    <lineage>
        <taxon>Bacteria</taxon>
        <taxon>Pseudomonadati</taxon>
        <taxon>Pseudomonadota</taxon>
        <taxon>Gammaproteobacteria</taxon>
        <taxon>OMG group</taxon>
        <taxon>OM182 clade</taxon>
    </lineage>
</organism>
<gene>
    <name evidence="1" type="ORF">ABR69_06345</name>
</gene>
<evidence type="ECO:0000313" key="1">
    <source>
        <dbReference type="EMBL" id="KRO68033.1"/>
    </source>
</evidence>
<dbReference type="Proteomes" id="UP000051934">
    <property type="component" value="Unassembled WGS sequence"/>
</dbReference>
<dbReference type="SUPFAM" id="SSF53254">
    <property type="entry name" value="Phosphoglycerate mutase-like"/>
    <property type="match status" value="1"/>
</dbReference>
<evidence type="ECO:0000313" key="2">
    <source>
        <dbReference type="Proteomes" id="UP000051934"/>
    </source>
</evidence>
<protein>
    <recommendedName>
        <fullName evidence="3">Phosphohistidine phosphatase</fullName>
    </recommendedName>
</protein>
<dbReference type="InterPro" id="IPR029033">
    <property type="entry name" value="His_PPase_superfam"/>
</dbReference>
<proteinExistence type="predicted"/>
<name>A0A0R2RZY4_9GAMM</name>
<dbReference type="Gene3D" id="3.40.50.1240">
    <property type="entry name" value="Phosphoglycerate mutase-like"/>
    <property type="match status" value="1"/>
</dbReference>